<dbReference type="InterPro" id="IPR052893">
    <property type="entry name" value="TCS_response_regulator"/>
</dbReference>
<dbReference type="Gene3D" id="3.40.50.2300">
    <property type="match status" value="1"/>
</dbReference>
<dbReference type="InterPro" id="IPR001789">
    <property type="entry name" value="Sig_transdc_resp-reg_receiver"/>
</dbReference>
<sequence length="132" mass="15509">MKVKTILLIDDNKIDSYITRHLLLKNKIGEIFIIQSSAIEALRYLDSIRNDPKHFPDCIFLDIRMPEMDGFEFLDEYVLLPDTIKNKCDIFMLSSSNDQRDIDRAAHYSYVKRFLMKPLNVDILKMHIQEAG</sequence>
<dbReference type="SUPFAM" id="SSF52172">
    <property type="entry name" value="CheY-like"/>
    <property type="match status" value="1"/>
</dbReference>
<dbReference type="OrthoDB" id="673128at2"/>
<evidence type="ECO:0000256" key="1">
    <source>
        <dbReference type="PROSITE-ProRule" id="PRU00169"/>
    </source>
</evidence>
<comment type="caution">
    <text evidence="3">The sequence shown here is derived from an EMBL/GenBank/DDBJ whole genome shotgun (WGS) entry which is preliminary data.</text>
</comment>
<proteinExistence type="predicted"/>
<dbReference type="GO" id="GO:0000160">
    <property type="term" value="P:phosphorelay signal transduction system"/>
    <property type="evidence" value="ECO:0007669"/>
    <property type="project" value="InterPro"/>
</dbReference>
<keyword evidence="4" id="KW-1185">Reference proteome</keyword>
<protein>
    <submittedName>
        <fullName evidence="3">Response regulator</fullName>
    </submittedName>
</protein>
<name>A0A2N3HJ84_9FLAO</name>
<feature type="domain" description="Response regulatory" evidence="2">
    <location>
        <begin position="5"/>
        <end position="132"/>
    </location>
</feature>
<dbReference type="PANTHER" id="PTHR44520:SF2">
    <property type="entry name" value="RESPONSE REGULATOR RCP1"/>
    <property type="match status" value="1"/>
</dbReference>
<dbReference type="PANTHER" id="PTHR44520">
    <property type="entry name" value="RESPONSE REGULATOR RCP1-RELATED"/>
    <property type="match status" value="1"/>
</dbReference>
<dbReference type="EMBL" id="PJEO01000036">
    <property type="protein sequence ID" value="PKQ45001.1"/>
    <property type="molecule type" value="Genomic_DNA"/>
</dbReference>
<evidence type="ECO:0000313" key="4">
    <source>
        <dbReference type="Proteomes" id="UP000233435"/>
    </source>
</evidence>
<evidence type="ECO:0000313" key="3">
    <source>
        <dbReference type="EMBL" id="PKQ45001.1"/>
    </source>
</evidence>
<dbReference type="Proteomes" id="UP000233435">
    <property type="component" value="Unassembled WGS sequence"/>
</dbReference>
<gene>
    <name evidence="3" type="ORF">CSW08_10330</name>
</gene>
<dbReference type="Pfam" id="PF00072">
    <property type="entry name" value="Response_reg"/>
    <property type="match status" value="1"/>
</dbReference>
<organism evidence="3 4">
    <name type="scientific">Confluentibacter flavum</name>
    <dbReference type="NCBI Taxonomy" id="1909700"/>
    <lineage>
        <taxon>Bacteria</taxon>
        <taxon>Pseudomonadati</taxon>
        <taxon>Bacteroidota</taxon>
        <taxon>Flavobacteriia</taxon>
        <taxon>Flavobacteriales</taxon>
        <taxon>Flavobacteriaceae</taxon>
        <taxon>Confluentibacter</taxon>
    </lineage>
</organism>
<dbReference type="InterPro" id="IPR011006">
    <property type="entry name" value="CheY-like_superfamily"/>
</dbReference>
<feature type="modified residue" description="4-aspartylphosphate" evidence="1">
    <location>
        <position position="62"/>
    </location>
</feature>
<keyword evidence="1" id="KW-0597">Phosphoprotein</keyword>
<reference evidence="3 4" key="1">
    <citation type="submission" date="2017-12" db="EMBL/GenBank/DDBJ databases">
        <title>Confluentibacter flavum sp. nov., isolated from the saline lake.</title>
        <authorList>
            <person name="Yu L."/>
        </authorList>
    </citation>
    <scope>NUCLEOTIDE SEQUENCE [LARGE SCALE GENOMIC DNA]</scope>
    <source>
        <strain evidence="3 4">3B</strain>
    </source>
</reference>
<accession>A0A2N3HJ84</accession>
<dbReference type="AlphaFoldDB" id="A0A2N3HJ84"/>
<dbReference type="RefSeq" id="WP_106659809.1">
    <property type="nucleotide sequence ID" value="NZ_PJEO01000036.1"/>
</dbReference>
<dbReference type="PROSITE" id="PS50110">
    <property type="entry name" value="RESPONSE_REGULATORY"/>
    <property type="match status" value="1"/>
</dbReference>
<evidence type="ECO:0000259" key="2">
    <source>
        <dbReference type="PROSITE" id="PS50110"/>
    </source>
</evidence>
<dbReference type="SMART" id="SM00448">
    <property type="entry name" value="REC"/>
    <property type="match status" value="1"/>
</dbReference>